<dbReference type="PANTHER" id="PTHR32089">
    <property type="entry name" value="METHYL-ACCEPTING CHEMOTAXIS PROTEIN MCPB"/>
    <property type="match status" value="1"/>
</dbReference>
<evidence type="ECO:0000256" key="2">
    <source>
        <dbReference type="ARBA" id="ARBA00023224"/>
    </source>
</evidence>
<dbReference type="Pfam" id="PF12729">
    <property type="entry name" value="4HB_MCP_1"/>
    <property type="match status" value="1"/>
</dbReference>
<keyword evidence="6" id="KW-0472">Membrane</keyword>
<feature type="domain" description="HAMP" evidence="8">
    <location>
        <begin position="213"/>
        <end position="267"/>
    </location>
</feature>
<dbReference type="PROSITE" id="PS50111">
    <property type="entry name" value="CHEMOTAXIS_TRANSDUC_2"/>
    <property type="match status" value="1"/>
</dbReference>
<dbReference type="InterPro" id="IPR004090">
    <property type="entry name" value="Chemotax_Me-accpt_rcpt"/>
</dbReference>
<evidence type="ECO:0000313" key="10">
    <source>
        <dbReference type="Proteomes" id="UP001595692"/>
    </source>
</evidence>
<dbReference type="EMBL" id="JBHSAF010000002">
    <property type="protein sequence ID" value="MFC3912542.1"/>
    <property type="molecule type" value="Genomic_DNA"/>
</dbReference>
<keyword evidence="6" id="KW-0812">Transmembrane</keyword>
<dbReference type="RefSeq" id="WP_377150672.1">
    <property type="nucleotide sequence ID" value="NZ_JBHSAF010000002.1"/>
</dbReference>
<dbReference type="SMART" id="SM00283">
    <property type="entry name" value="MA"/>
    <property type="match status" value="1"/>
</dbReference>
<sequence>MSFFINLPIGKKLLAAFGLMALIVLLLGFFSLRQLDVVNYSSTVIVEQHLPRLLAVTTIDVKLSDFRRRQLRLLEKHDAASASKYAERLQSDEAALNAAFARMEQMATQPHLQAEANTVRQLWQQYEQNHRQIVTLNGQDKLAEAAALLNGPSDALFRQLKEQVSNMLKARQQDSNDASAEGDRLFAEAQVLIWSLMAISLLLVALCAWGLGSLIRTPLQRLLGQAEQVANGDLTSSLDYSRFSMDEIGTLARAFGRMQQNLRNLVQELSSAIEQVGSASEEVSTIAAQSASGQQRQQSEITYLATAMNEMSSTVNEVARSTTQAASAAQQANQEALNGGRVVNETIQTIQKVAQEVEQVSRVVDALAQDSSRIGVVLEVIRGIADQTNLLALNAAIEAARAGEQGRGFAVVADEVRTLAQRTQQSTQEINTIIGTLQTRGSEAVQATQQGQQMAAQCVHQAELAGQSIQSIASAVADISDMNTHIATATEEQNSVAEDLNRNIININTLSTEIGEGTAQTASACKDLSTLAHHLSELTRRFRF</sequence>
<comment type="subcellular location">
    <subcellularLocation>
        <location evidence="1">Membrane</location>
    </subcellularLocation>
</comment>
<accession>A0ABV8CKU3</accession>
<proteinExistence type="inferred from homology"/>
<dbReference type="Gene3D" id="1.10.287.950">
    <property type="entry name" value="Methyl-accepting chemotaxis protein"/>
    <property type="match status" value="1"/>
</dbReference>
<evidence type="ECO:0000259" key="7">
    <source>
        <dbReference type="PROSITE" id="PS50111"/>
    </source>
</evidence>
<protein>
    <submittedName>
        <fullName evidence="9">Methyl-accepting chemotaxis protein</fullName>
    </submittedName>
</protein>
<feature type="coiled-coil region" evidence="5">
    <location>
        <begin position="255"/>
        <end position="282"/>
    </location>
</feature>
<dbReference type="InterPro" id="IPR024478">
    <property type="entry name" value="HlyB_4HB_MCP"/>
</dbReference>
<dbReference type="CDD" id="cd11386">
    <property type="entry name" value="MCP_signal"/>
    <property type="match status" value="1"/>
</dbReference>
<dbReference type="Pfam" id="PF00672">
    <property type="entry name" value="HAMP"/>
    <property type="match status" value="1"/>
</dbReference>
<organism evidence="9 10">
    <name type="scientific">Pseudaeromonas sharmana</name>
    <dbReference type="NCBI Taxonomy" id="328412"/>
    <lineage>
        <taxon>Bacteria</taxon>
        <taxon>Pseudomonadati</taxon>
        <taxon>Pseudomonadota</taxon>
        <taxon>Gammaproteobacteria</taxon>
        <taxon>Aeromonadales</taxon>
        <taxon>Aeromonadaceae</taxon>
        <taxon>Pseudaeromonas</taxon>
    </lineage>
</organism>
<dbReference type="SUPFAM" id="SSF58104">
    <property type="entry name" value="Methyl-accepting chemotaxis protein (MCP) signaling domain"/>
    <property type="match status" value="1"/>
</dbReference>
<keyword evidence="5" id="KW-0175">Coiled coil</keyword>
<keyword evidence="2 4" id="KW-0807">Transducer</keyword>
<evidence type="ECO:0000256" key="6">
    <source>
        <dbReference type="SAM" id="Phobius"/>
    </source>
</evidence>
<dbReference type="CDD" id="cd06225">
    <property type="entry name" value="HAMP"/>
    <property type="match status" value="1"/>
</dbReference>
<dbReference type="InterPro" id="IPR004089">
    <property type="entry name" value="MCPsignal_dom"/>
</dbReference>
<dbReference type="PROSITE" id="PS50885">
    <property type="entry name" value="HAMP"/>
    <property type="match status" value="1"/>
</dbReference>
<dbReference type="Proteomes" id="UP001595692">
    <property type="component" value="Unassembled WGS sequence"/>
</dbReference>
<comment type="caution">
    <text evidence="9">The sequence shown here is derived from an EMBL/GenBank/DDBJ whole genome shotgun (WGS) entry which is preliminary data.</text>
</comment>
<dbReference type="Pfam" id="PF00015">
    <property type="entry name" value="MCPsignal"/>
    <property type="match status" value="1"/>
</dbReference>
<evidence type="ECO:0000259" key="8">
    <source>
        <dbReference type="PROSITE" id="PS50885"/>
    </source>
</evidence>
<dbReference type="SMART" id="SM00304">
    <property type="entry name" value="HAMP"/>
    <property type="match status" value="2"/>
</dbReference>
<dbReference type="PANTHER" id="PTHR32089:SF120">
    <property type="entry name" value="METHYL-ACCEPTING CHEMOTAXIS PROTEIN TLPQ"/>
    <property type="match status" value="1"/>
</dbReference>
<evidence type="ECO:0000256" key="5">
    <source>
        <dbReference type="SAM" id="Coils"/>
    </source>
</evidence>
<evidence type="ECO:0000256" key="1">
    <source>
        <dbReference type="ARBA" id="ARBA00004370"/>
    </source>
</evidence>
<dbReference type="PRINTS" id="PR00260">
    <property type="entry name" value="CHEMTRNSDUCR"/>
</dbReference>
<evidence type="ECO:0000313" key="9">
    <source>
        <dbReference type="EMBL" id="MFC3912542.1"/>
    </source>
</evidence>
<feature type="domain" description="Methyl-accepting transducer" evidence="7">
    <location>
        <begin position="272"/>
        <end position="508"/>
    </location>
</feature>
<keyword evidence="10" id="KW-1185">Reference proteome</keyword>
<comment type="similarity">
    <text evidence="3">Belongs to the methyl-accepting chemotaxis (MCP) protein family.</text>
</comment>
<evidence type="ECO:0000256" key="3">
    <source>
        <dbReference type="ARBA" id="ARBA00029447"/>
    </source>
</evidence>
<feature type="transmembrane region" description="Helical" evidence="6">
    <location>
        <begin position="12"/>
        <end position="32"/>
    </location>
</feature>
<gene>
    <name evidence="9" type="ORF">ACFOSS_03540</name>
</gene>
<dbReference type="InterPro" id="IPR003660">
    <property type="entry name" value="HAMP_dom"/>
</dbReference>
<feature type="transmembrane region" description="Helical" evidence="6">
    <location>
        <begin position="191"/>
        <end position="211"/>
    </location>
</feature>
<name>A0ABV8CKU3_9GAMM</name>
<keyword evidence="6" id="KW-1133">Transmembrane helix</keyword>
<evidence type="ECO:0000256" key="4">
    <source>
        <dbReference type="PROSITE-ProRule" id="PRU00284"/>
    </source>
</evidence>
<reference evidence="10" key="1">
    <citation type="journal article" date="2019" name="Int. J. Syst. Evol. Microbiol.">
        <title>The Global Catalogue of Microorganisms (GCM) 10K type strain sequencing project: providing services to taxonomists for standard genome sequencing and annotation.</title>
        <authorList>
            <consortium name="The Broad Institute Genomics Platform"/>
            <consortium name="The Broad Institute Genome Sequencing Center for Infectious Disease"/>
            <person name="Wu L."/>
            <person name="Ma J."/>
        </authorList>
    </citation>
    <scope>NUCLEOTIDE SEQUENCE [LARGE SCALE GENOMIC DNA]</scope>
    <source>
        <strain evidence="10">CCUG 54939</strain>
    </source>
</reference>